<evidence type="ECO:0008006" key="3">
    <source>
        <dbReference type="Google" id="ProtNLM"/>
    </source>
</evidence>
<keyword evidence="2" id="KW-1185">Reference proteome</keyword>
<evidence type="ECO:0000313" key="2">
    <source>
        <dbReference type="Proteomes" id="UP001200034"/>
    </source>
</evidence>
<dbReference type="EMBL" id="JAJJHW010000095">
    <property type="protein sequence ID" value="KAH8387106.1"/>
    <property type="molecule type" value="Genomic_DNA"/>
</dbReference>
<feature type="non-terminal residue" evidence="1">
    <location>
        <position position="232"/>
    </location>
</feature>
<accession>A0AAD4K9Z0</accession>
<sequence>DSDSDEEDAAQMLQFLEAADHTLLHNDMFQSSCSKLAETKHVSALTAGVASSHEKPKSERYLDEQSASGADLQITEHMQAHIWKKLGNIIEKQIEYFEPKAISSQEKSIICPNNVRLLFGANCFIEFETLEEKLPTKKPKTKLRRLQEAPPTTHAELALIAVSGKSILEGHDMQNWSQRKRKKHVVFEYKSCDGEGRQLQLIEPTNEFTSLRRKNQWDESKILKKHKIRKYM</sequence>
<feature type="non-terminal residue" evidence="1">
    <location>
        <position position="1"/>
    </location>
</feature>
<gene>
    <name evidence="1" type="ORF">KR093_004653</name>
</gene>
<organism evidence="1 2">
    <name type="scientific">Drosophila rubida</name>
    <dbReference type="NCBI Taxonomy" id="30044"/>
    <lineage>
        <taxon>Eukaryota</taxon>
        <taxon>Metazoa</taxon>
        <taxon>Ecdysozoa</taxon>
        <taxon>Arthropoda</taxon>
        <taxon>Hexapoda</taxon>
        <taxon>Insecta</taxon>
        <taxon>Pterygota</taxon>
        <taxon>Neoptera</taxon>
        <taxon>Endopterygota</taxon>
        <taxon>Diptera</taxon>
        <taxon>Brachycera</taxon>
        <taxon>Muscomorpha</taxon>
        <taxon>Ephydroidea</taxon>
        <taxon>Drosophilidae</taxon>
        <taxon>Drosophila</taxon>
    </lineage>
</organism>
<protein>
    <recommendedName>
        <fullName evidence="3">Protein CUSTOS</fullName>
    </recommendedName>
</protein>
<name>A0AAD4K9Z0_9MUSC</name>
<dbReference type="AlphaFoldDB" id="A0AAD4K9Z0"/>
<dbReference type="Proteomes" id="UP001200034">
    <property type="component" value="Unassembled WGS sequence"/>
</dbReference>
<evidence type="ECO:0000313" key="1">
    <source>
        <dbReference type="EMBL" id="KAH8387106.1"/>
    </source>
</evidence>
<proteinExistence type="predicted"/>
<comment type="caution">
    <text evidence="1">The sequence shown here is derived from an EMBL/GenBank/DDBJ whole genome shotgun (WGS) entry which is preliminary data.</text>
</comment>
<reference evidence="1" key="1">
    <citation type="journal article" date="2021" name="Mol. Ecol. Resour.">
        <title>Phylogenomic analyses of the genus Drosophila reveals genomic signals of climate adaptation.</title>
        <authorList>
            <person name="Li F."/>
            <person name="Rane R.V."/>
            <person name="Luria V."/>
            <person name="Xiong Z."/>
            <person name="Chen J."/>
            <person name="Li Z."/>
            <person name="Catullo R.A."/>
            <person name="Griffin P.C."/>
            <person name="Schiffer M."/>
            <person name="Pearce S."/>
            <person name="Lee S.F."/>
            <person name="McElroy K."/>
            <person name="Stocker A."/>
            <person name="Shirriffs J."/>
            <person name="Cockerell F."/>
            <person name="Coppin C."/>
            <person name="Sgro C.M."/>
            <person name="Karger A."/>
            <person name="Cain J.W."/>
            <person name="Weber J.A."/>
            <person name="Santpere G."/>
            <person name="Kirschner M.W."/>
            <person name="Hoffmann A.A."/>
            <person name="Oakeshott J.G."/>
            <person name="Zhang G."/>
        </authorList>
    </citation>
    <scope>NUCLEOTIDE SEQUENCE</scope>
    <source>
        <strain evidence="1">BGI-SZ-2011g</strain>
    </source>
</reference>